<dbReference type="EMBL" id="CP013068">
    <property type="protein sequence ID" value="ALV29820.1"/>
    <property type="molecule type" value="Genomic_DNA"/>
</dbReference>
<protein>
    <submittedName>
        <fullName evidence="4">Dehydrogenase</fullName>
    </submittedName>
</protein>
<proteinExistence type="inferred from homology"/>
<dbReference type="PRINTS" id="PR00080">
    <property type="entry name" value="SDRFAMILY"/>
</dbReference>
<dbReference type="PROSITE" id="PS00061">
    <property type="entry name" value="ADH_SHORT"/>
    <property type="match status" value="1"/>
</dbReference>
<keyword evidence="5" id="KW-1185">Reference proteome</keyword>
<dbReference type="InterPro" id="IPR002347">
    <property type="entry name" value="SDR_fam"/>
</dbReference>
<dbReference type="CDD" id="cd05374">
    <property type="entry name" value="17beta-HSD-like_SDR_c"/>
    <property type="match status" value="1"/>
</dbReference>
<dbReference type="SUPFAM" id="SSF51735">
    <property type="entry name" value="NAD(P)-binding Rossmann-fold domains"/>
    <property type="match status" value="1"/>
</dbReference>
<sequence>MQTILITGTSSGYGLETARHFLDKGWTVIATMRRPDASLFPASPLLRLLPLDVTNDESIAETIAAAGPIDVLVNNAGIGVAGAFEATPMAHVRKVFATNTFGVMAMCQAVIPQMRERRSGVIVNVTSSVTLAAMPLAAAYTASKQAIEGFTGSLAHELGCFNVRAKLVEPGYAPTTRFAQNTDVRIEDLIPPAYAGFATPIFEAYAYPAMTTKEEDVARAVWNAVYDTSGRQQFPAGADAVALYDAQQG</sequence>
<dbReference type="STRING" id="121719.APZ00_02555"/>
<dbReference type="GO" id="GO:0016491">
    <property type="term" value="F:oxidoreductase activity"/>
    <property type="evidence" value="ECO:0007669"/>
    <property type="project" value="UniProtKB-KW"/>
</dbReference>
<evidence type="ECO:0000313" key="4">
    <source>
        <dbReference type="EMBL" id="ALV29820.1"/>
    </source>
</evidence>
<dbReference type="PANTHER" id="PTHR43976">
    <property type="entry name" value="SHORT CHAIN DEHYDROGENASE"/>
    <property type="match status" value="1"/>
</dbReference>
<dbReference type="AlphaFoldDB" id="A0A0U3PQS1"/>
<dbReference type="PRINTS" id="PR00081">
    <property type="entry name" value="GDHRDH"/>
</dbReference>
<dbReference type="Proteomes" id="UP000064921">
    <property type="component" value="Chromosome"/>
</dbReference>
<dbReference type="InterPro" id="IPR051911">
    <property type="entry name" value="SDR_oxidoreductase"/>
</dbReference>
<keyword evidence="2" id="KW-0560">Oxidoreductase</keyword>
<name>A0A0U3PQS1_9HYPH</name>
<reference evidence="4 5" key="1">
    <citation type="submission" date="2015-10" db="EMBL/GenBank/DDBJ databases">
        <title>The world's first case of liver abscess caused by Pannonibacter phragmitetus.</title>
        <authorList>
            <person name="Ming D."/>
            <person name="Wang M."/>
            <person name="Zhou Y."/>
            <person name="Jiang T."/>
            <person name="Hu S."/>
        </authorList>
    </citation>
    <scope>NUCLEOTIDE SEQUENCE [LARGE SCALE GENOMIC DNA]</scope>
    <source>
        <strain evidence="4 5">31801</strain>
    </source>
</reference>
<dbReference type="PANTHER" id="PTHR43976:SF16">
    <property type="entry name" value="SHORT-CHAIN DEHYDROGENASE_REDUCTASE FAMILY PROTEIN"/>
    <property type="match status" value="1"/>
</dbReference>
<dbReference type="RefSeq" id="WP_058900526.1">
    <property type="nucleotide sequence ID" value="NZ_CP013068.1"/>
</dbReference>
<gene>
    <name evidence="4" type="ORF">APZ00_02555</name>
</gene>
<comment type="similarity">
    <text evidence="1 3">Belongs to the short-chain dehydrogenases/reductases (SDR) family.</text>
</comment>
<dbReference type="KEGG" id="pphr:APZ00_02555"/>
<dbReference type="InterPro" id="IPR036291">
    <property type="entry name" value="NAD(P)-bd_dom_sf"/>
</dbReference>
<dbReference type="InterPro" id="IPR020904">
    <property type="entry name" value="Sc_DH/Rdtase_CS"/>
</dbReference>
<evidence type="ECO:0000256" key="3">
    <source>
        <dbReference type="RuleBase" id="RU000363"/>
    </source>
</evidence>
<dbReference type="Pfam" id="PF00106">
    <property type="entry name" value="adh_short"/>
    <property type="match status" value="1"/>
</dbReference>
<dbReference type="Gene3D" id="3.40.50.720">
    <property type="entry name" value="NAD(P)-binding Rossmann-like Domain"/>
    <property type="match status" value="1"/>
</dbReference>
<evidence type="ECO:0000313" key="5">
    <source>
        <dbReference type="Proteomes" id="UP000064921"/>
    </source>
</evidence>
<accession>A0A0U3PQS1</accession>
<evidence type="ECO:0000256" key="2">
    <source>
        <dbReference type="ARBA" id="ARBA00023002"/>
    </source>
</evidence>
<evidence type="ECO:0000256" key="1">
    <source>
        <dbReference type="ARBA" id="ARBA00006484"/>
    </source>
</evidence>
<organism evidence="4 5">
    <name type="scientific">Pannonibacter phragmitetus</name>
    <dbReference type="NCBI Taxonomy" id="121719"/>
    <lineage>
        <taxon>Bacteria</taxon>
        <taxon>Pseudomonadati</taxon>
        <taxon>Pseudomonadota</taxon>
        <taxon>Alphaproteobacteria</taxon>
        <taxon>Hyphomicrobiales</taxon>
        <taxon>Stappiaceae</taxon>
        <taxon>Pannonibacter</taxon>
    </lineage>
</organism>